<keyword evidence="3" id="KW-1185">Reference proteome</keyword>
<feature type="transmembrane region" description="Helical" evidence="1">
    <location>
        <begin position="134"/>
        <end position="158"/>
    </location>
</feature>
<organism evidence="2 3">
    <name type="scientific">Paraburkholderia hiiakae</name>
    <dbReference type="NCBI Taxonomy" id="1081782"/>
    <lineage>
        <taxon>Bacteria</taxon>
        <taxon>Pseudomonadati</taxon>
        <taxon>Pseudomonadota</taxon>
        <taxon>Betaproteobacteria</taxon>
        <taxon>Burkholderiales</taxon>
        <taxon>Burkholderiaceae</taxon>
        <taxon>Paraburkholderia</taxon>
    </lineage>
</organism>
<evidence type="ECO:0000256" key="1">
    <source>
        <dbReference type="SAM" id="Phobius"/>
    </source>
</evidence>
<dbReference type="RefSeq" id="WP_201698804.1">
    <property type="nucleotide sequence ID" value="NZ_CAJHCQ010000015.1"/>
</dbReference>
<feature type="transmembrane region" description="Helical" evidence="1">
    <location>
        <begin position="227"/>
        <end position="248"/>
    </location>
</feature>
<protein>
    <recommendedName>
        <fullName evidence="4">Na+-dependent transporter</fullName>
    </recommendedName>
</protein>
<dbReference type="Proteomes" id="UP000656319">
    <property type="component" value="Unassembled WGS sequence"/>
</dbReference>
<feature type="transmembrane region" description="Helical" evidence="1">
    <location>
        <begin position="254"/>
        <end position="274"/>
    </location>
</feature>
<name>A0ABM8P0L0_9BURK</name>
<gene>
    <name evidence="2" type="ORF">LMG27952_05260</name>
</gene>
<reference evidence="2 3" key="1">
    <citation type="submission" date="2020-10" db="EMBL/GenBank/DDBJ databases">
        <authorList>
            <person name="Peeters C."/>
        </authorList>
    </citation>
    <scope>NUCLEOTIDE SEQUENCE [LARGE SCALE GENOMIC DNA]</scope>
    <source>
        <strain evidence="2 3">LMG 27952</strain>
    </source>
</reference>
<feature type="transmembrane region" description="Helical" evidence="1">
    <location>
        <begin position="202"/>
        <end position="220"/>
    </location>
</feature>
<accession>A0ABM8P0L0</accession>
<dbReference type="EMBL" id="CAJHCQ010000015">
    <property type="protein sequence ID" value="CAD6552250.1"/>
    <property type="molecule type" value="Genomic_DNA"/>
</dbReference>
<dbReference type="Gene3D" id="1.20.1530.20">
    <property type="match status" value="1"/>
</dbReference>
<comment type="caution">
    <text evidence="2">The sequence shown here is derived from an EMBL/GenBank/DDBJ whole genome shotgun (WGS) entry which is preliminary data.</text>
</comment>
<dbReference type="InterPro" id="IPR038770">
    <property type="entry name" value="Na+/solute_symporter_sf"/>
</dbReference>
<evidence type="ECO:0008006" key="4">
    <source>
        <dbReference type="Google" id="ProtNLM"/>
    </source>
</evidence>
<feature type="transmembrane region" description="Helical" evidence="1">
    <location>
        <begin position="170"/>
        <end position="190"/>
    </location>
</feature>
<feature type="transmembrane region" description="Helical" evidence="1">
    <location>
        <begin position="45"/>
        <end position="63"/>
    </location>
</feature>
<feature type="transmembrane region" description="Helical" evidence="1">
    <location>
        <begin position="96"/>
        <end position="122"/>
    </location>
</feature>
<sequence>MNAKALILLALQIAIAGTVFAYGLRASYSDLLYIVNRPGLLLRSLIAMLVITPLMVVACVYFLDLPQPTAVVLLALSVSPVPPLLPQKERKAGGAIAPYGLGLLVVLALVSIITVPLSIAVFDWLFAQPFAVGLTAIIIILLKMIFAPLAAGILFSKLMPRVGLRLLRPLRLVAATLLAIGVAALLAGSWHAVWSTTSQSTVVAIVAFVLAGFVVGHLLGGPKPEHATVLALATASRHPAIALAIASANYPGEPFAPTLILYLLVCTLMAIPYVKWRRSRSAVYARTS</sequence>
<evidence type="ECO:0000313" key="3">
    <source>
        <dbReference type="Proteomes" id="UP000656319"/>
    </source>
</evidence>
<keyword evidence="1" id="KW-0472">Membrane</keyword>
<proteinExistence type="predicted"/>
<evidence type="ECO:0000313" key="2">
    <source>
        <dbReference type="EMBL" id="CAD6552250.1"/>
    </source>
</evidence>
<keyword evidence="1" id="KW-1133">Transmembrane helix</keyword>
<keyword evidence="1" id="KW-0812">Transmembrane</keyword>